<evidence type="ECO:0000256" key="2">
    <source>
        <dbReference type="ARBA" id="ARBA00005005"/>
    </source>
</evidence>
<evidence type="ECO:0000256" key="1">
    <source>
        <dbReference type="ARBA" id="ARBA00004275"/>
    </source>
</evidence>
<dbReference type="OMA" id="QYVAHVE"/>
<organism evidence="13 14">
    <name type="scientific">Lingula anatina</name>
    <name type="common">Brachiopod</name>
    <name type="synonym">Lingula unguis</name>
    <dbReference type="NCBI Taxonomy" id="7574"/>
    <lineage>
        <taxon>Eukaryota</taxon>
        <taxon>Metazoa</taxon>
        <taxon>Spiralia</taxon>
        <taxon>Lophotrochozoa</taxon>
        <taxon>Brachiopoda</taxon>
        <taxon>Linguliformea</taxon>
        <taxon>Lingulata</taxon>
        <taxon>Lingulida</taxon>
        <taxon>Linguloidea</taxon>
        <taxon>Lingulidae</taxon>
        <taxon>Lingula</taxon>
    </lineage>
</organism>
<dbReference type="FunFam" id="3.90.226.10:FF:000024">
    <property type="entry name" value="Delta3,5-delta2,4-dienoyl-CoA isomerase"/>
    <property type="match status" value="1"/>
</dbReference>
<sequence>MLSLARSIRFVHGGNIINVAKLTLTSRKMSSGGLEAAGYSFETLKVTKPREYVLQVELNRPEKRNAMNAAFWREMVECFNKVSTDPDCRSVVVSGAGKLFTAGIDLQEIASLMPMESDVGRKSMKLKGAIARYQDTFTCMEKCPKPVIVAVHNACVGGGIDLITACDIRYCSQDAWFQVKEVDVGLAADVGTLQRLPKVVGNDSLARELAYTARKMMADEAMRCGLVSRILPDRESTIEAAIETAALIASKSPIAVQGSKVSIVYSRDHSVQEGLEHIACWNSAMLQSEDVMTAAMAAVEKKPAEFSKL</sequence>
<dbReference type="STRING" id="7574.A0A1S3K0E9"/>
<evidence type="ECO:0000256" key="5">
    <source>
        <dbReference type="ARBA" id="ARBA00022990"/>
    </source>
</evidence>
<protein>
    <recommendedName>
        <fullName evidence="12">Delta(3,5)-Delta(2,4)-dienoyl-CoA isomerase, mitochondrial</fullName>
    </recommendedName>
</protein>
<keyword evidence="13" id="KW-1185">Reference proteome</keyword>
<reference evidence="14" key="1">
    <citation type="submission" date="2025-08" db="UniProtKB">
        <authorList>
            <consortium name="RefSeq"/>
        </authorList>
    </citation>
    <scope>IDENTIFICATION</scope>
    <source>
        <tissue evidence="14">Gonads</tissue>
    </source>
</reference>
<evidence type="ECO:0000256" key="3">
    <source>
        <dbReference type="ARBA" id="ARBA00005254"/>
    </source>
</evidence>
<dbReference type="GO" id="GO:0006635">
    <property type="term" value="P:fatty acid beta-oxidation"/>
    <property type="evidence" value="ECO:0007669"/>
    <property type="project" value="UniProtKB-UniPathway"/>
</dbReference>
<gene>
    <name evidence="14" type="primary">LOC106177778</name>
</gene>
<keyword evidence="4" id="KW-0276">Fatty acid metabolism</keyword>
<dbReference type="GeneID" id="106177778"/>
<dbReference type="RefSeq" id="XP_013416113.1">
    <property type="nucleotide sequence ID" value="XM_013560659.2"/>
</dbReference>
<dbReference type="CDD" id="cd06558">
    <property type="entry name" value="crotonase-like"/>
    <property type="match status" value="1"/>
</dbReference>
<dbReference type="UniPathway" id="UPA00659"/>
<dbReference type="PANTHER" id="PTHR43149">
    <property type="entry name" value="ENOYL-COA HYDRATASE"/>
    <property type="match status" value="1"/>
</dbReference>
<proteinExistence type="inferred from homology"/>
<keyword evidence="8 14" id="KW-0413">Isomerase</keyword>
<comment type="similarity">
    <text evidence="3">Belongs to the enoyl-CoA hydratase/isomerase family.</text>
</comment>
<evidence type="ECO:0000256" key="9">
    <source>
        <dbReference type="ARBA" id="ARBA00051408"/>
    </source>
</evidence>
<keyword evidence="6" id="KW-0443">Lipid metabolism</keyword>
<comment type="function">
    <text evidence="11">Isomerization of 3-trans,5-cis-dienoyl-CoA to 2-trans,4-trans-dienoyl-CoA.</text>
</comment>
<dbReference type="OrthoDB" id="14970at2759"/>
<dbReference type="InterPro" id="IPR001753">
    <property type="entry name" value="Enoyl-CoA_hydra/iso"/>
</dbReference>
<evidence type="ECO:0000256" key="8">
    <source>
        <dbReference type="ARBA" id="ARBA00023235"/>
    </source>
</evidence>
<dbReference type="InterPro" id="IPR029045">
    <property type="entry name" value="ClpP/crotonase-like_dom_sf"/>
</dbReference>
<dbReference type="InParanoid" id="A0A1S3K0E9"/>
<evidence type="ECO:0000256" key="7">
    <source>
        <dbReference type="ARBA" id="ARBA00023140"/>
    </source>
</evidence>
<evidence type="ECO:0000256" key="10">
    <source>
        <dbReference type="ARBA" id="ARBA00052809"/>
    </source>
</evidence>
<evidence type="ECO:0000313" key="14">
    <source>
        <dbReference type="RefSeq" id="XP_013416113.1"/>
    </source>
</evidence>
<dbReference type="SUPFAM" id="SSF52096">
    <property type="entry name" value="ClpP/crotonase"/>
    <property type="match status" value="1"/>
</dbReference>
<dbReference type="InterPro" id="IPR014748">
    <property type="entry name" value="Enoyl-CoA_hydra_C"/>
</dbReference>
<dbReference type="GO" id="GO:0005739">
    <property type="term" value="C:mitochondrion"/>
    <property type="evidence" value="ECO:0007669"/>
    <property type="project" value="TreeGrafter"/>
</dbReference>
<evidence type="ECO:0000256" key="4">
    <source>
        <dbReference type="ARBA" id="ARBA00022832"/>
    </source>
</evidence>
<evidence type="ECO:0000256" key="11">
    <source>
        <dbReference type="ARBA" id="ARBA00055786"/>
    </source>
</evidence>
<dbReference type="Pfam" id="PF00378">
    <property type="entry name" value="ECH_1"/>
    <property type="match status" value="1"/>
</dbReference>
<dbReference type="FunFam" id="1.10.12.10:FF:000004">
    <property type="entry name" value="Delta3,5-delta2,4-dienoyl-CoA isomerase"/>
    <property type="match status" value="1"/>
</dbReference>
<comment type="catalytic activity">
    <reaction evidence="10">
        <text>(3E,5Z,8Z,11Z,14Z)-eicosapentaenoyl-CoA = (2E,4E,8Z,11Z,14Z)-eicosapentaenoyl-CoA</text>
        <dbReference type="Rhea" id="RHEA:45224"/>
        <dbReference type="ChEBI" id="CHEBI:85090"/>
        <dbReference type="ChEBI" id="CHEBI:85091"/>
    </reaction>
</comment>
<name>A0A1S3K0E9_LINAN</name>
<dbReference type="FunCoup" id="A0A1S3K0E9">
    <property type="interactions" value="1723"/>
</dbReference>
<dbReference type="Gene3D" id="3.90.226.10">
    <property type="entry name" value="2-enoyl-CoA Hydratase, Chain A, domain 1"/>
    <property type="match status" value="1"/>
</dbReference>
<comment type="pathway">
    <text evidence="2">Lipid metabolism; fatty acid beta-oxidation.</text>
</comment>
<evidence type="ECO:0000256" key="6">
    <source>
        <dbReference type="ARBA" id="ARBA00023098"/>
    </source>
</evidence>
<dbReference type="PANTHER" id="PTHR43149:SF1">
    <property type="entry name" value="DELTA(3,5)-DELTA(2,4)-DIENOYL-COA ISOMERASE, MITOCHONDRIAL"/>
    <property type="match status" value="1"/>
</dbReference>
<dbReference type="GO" id="GO:0005777">
    <property type="term" value="C:peroxisome"/>
    <property type="evidence" value="ECO:0007669"/>
    <property type="project" value="UniProtKB-SubCell"/>
</dbReference>
<dbReference type="AlphaFoldDB" id="A0A1S3K0E9"/>
<dbReference type="GO" id="GO:0051750">
    <property type="term" value="F:delta(3,5)-delta(2,4)-dienoyl-CoA isomerase activity"/>
    <property type="evidence" value="ECO:0007669"/>
    <property type="project" value="TreeGrafter"/>
</dbReference>
<dbReference type="Gene3D" id="1.10.12.10">
    <property type="entry name" value="Lyase 2-enoyl-coa Hydratase, Chain A, domain 2"/>
    <property type="match status" value="1"/>
</dbReference>
<evidence type="ECO:0000256" key="12">
    <source>
        <dbReference type="ARBA" id="ARBA00071021"/>
    </source>
</evidence>
<keyword evidence="5" id="KW-0007">Acetylation</keyword>
<dbReference type="NCBIfam" id="NF004794">
    <property type="entry name" value="PRK06142.1"/>
    <property type="match status" value="1"/>
</dbReference>
<dbReference type="InterPro" id="IPR045002">
    <property type="entry name" value="Ech1-like"/>
</dbReference>
<dbReference type="KEGG" id="lak:106177778"/>
<comment type="subcellular location">
    <subcellularLocation>
        <location evidence="1">Peroxisome</location>
    </subcellularLocation>
</comment>
<evidence type="ECO:0000313" key="13">
    <source>
        <dbReference type="Proteomes" id="UP000085678"/>
    </source>
</evidence>
<comment type="catalytic activity">
    <reaction evidence="9">
        <text>(3E,5Z)-octadienoyl-CoA = (2E,4E)-octadienoyl-CoA</text>
        <dbReference type="Rhea" id="RHEA:45244"/>
        <dbReference type="ChEBI" id="CHEBI:62243"/>
        <dbReference type="ChEBI" id="CHEBI:85108"/>
    </reaction>
</comment>
<accession>A0A1S3K0E9</accession>
<dbReference type="Proteomes" id="UP000085678">
    <property type="component" value="Unplaced"/>
</dbReference>
<keyword evidence="7" id="KW-0576">Peroxisome</keyword>